<name>L7KLU2_9ACTN</name>
<dbReference type="Proteomes" id="UP000010988">
    <property type="component" value="Unassembled WGS sequence"/>
</dbReference>
<gene>
    <name evidence="2" type="ORF">GOACH_07_02080</name>
</gene>
<dbReference type="RefSeq" id="WP_005174614.1">
    <property type="nucleotide sequence ID" value="NZ_BANR01000007.1"/>
</dbReference>
<dbReference type="AlphaFoldDB" id="L7KLU2"/>
<sequence length="61" mass="7285">MSHDDADRRVDEGARRNAKLRRRIDDVFGDDLPESTSDDRDEDHKGDSQEWYRAQRPPHYE</sequence>
<protein>
    <submittedName>
        <fullName evidence="2">Uncharacterized protein</fullName>
    </submittedName>
</protein>
<accession>L7KLU2</accession>
<organism evidence="2 3">
    <name type="scientific">Gordonia aichiensis NBRC 108223</name>
    <dbReference type="NCBI Taxonomy" id="1220583"/>
    <lineage>
        <taxon>Bacteria</taxon>
        <taxon>Bacillati</taxon>
        <taxon>Actinomycetota</taxon>
        <taxon>Actinomycetes</taxon>
        <taxon>Mycobacteriales</taxon>
        <taxon>Gordoniaceae</taxon>
        <taxon>Gordonia</taxon>
    </lineage>
</organism>
<evidence type="ECO:0000313" key="3">
    <source>
        <dbReference type="Proteomes" id="UP000010988"/>
    </source>
</evidence>
<feature type="region of interest" description="Disordered" evidence="1">
    <location>
        <begin position="1"/>
        <end position="61"/>
    </location>
</feature>
<proteinExistence type="predicted"/>
<dbReference type="EMBL" id="BANR01000007">
    <property type="protein sequence ID" value="GAC48922.1"/>
    <property type="molecule type" value="Genomic_DNA"/>
</dbReference>
<dbReference type="OrthoDB" id="3700244at2"/>
<feature type="compositionally biased region" description="Basic and acidic residues" evidence="1">
    <location>
        <begin position="1"/>
        <end position="15"/>
    </location>
</feature>
<reference evidence="2 3" key="1">
    <citation type="submission" date="2012-12" db="EMBL/GenBank/DDBJ databases">
        <title>Whole genome shotgun sequence of Gordonia aichiensis NBRC 108223.</title>
        <authorList>
            <person name="Isaki-Nakamura S."/>
            <person name="Hosoyama A."/>
            <person name="Tsuchikane K."/>
            <person name="Ando Y."/>
            <person name="Baba S."/>
            <person name="Ohji S."/>
            <person name="Hamada M."/>
            <person name="Tamura T."/>
            <person name="Yamazoe A."/>
            <person name="Yamazaki S."/>
            <person name="Fujita N."/>
        </authorList>
    </citation>
    <scope>NUCLEOTIDE SEQUENCE [LARGE SCALE GENOMIC DNA]</scope>
    <source>
        <strain evidence="2 3">NBRC 108223</strain>
    </source>
</reference>
<evidence type="ECO:0000313" key="2">
    <source>
        <dbReference type="EMBL" id="GAC48922.1"/>
    </source>
</evidence>
<dbReference type="eggNOG" id="ENOG5031W2P">
    <property type="taxonomic scope" value="Bacteria"/>
</dbReference>
<evidence type="ECO:0000256" key="1">
    <source>
        <dbReference type="SAM" id="MobiDB-lite"/>
    </source>
</evidence>
<comment type="caution">
    <text evidence="2">The sequence shown here is derived from an EMBL/GenBank/DDBJ whole genome shotgun (WGS) entry which is preliminary data.</text>
</comment>
<keyword evidence="3" id="KW-1185">Reference proteome</keyword>
<dbReference type="STRING" id="1220583.GOACH_07_02080"/>